<keyword evidence="10" id="KW-1185">Reference proteome</keyword>
<evidence type="ECO:0000256" key="1">
    <source>
        <dbReference type="ARBA" id="ARBA00004123"/>
    </source>
</evidence>
<sequence>MVKLTFKTAGGASSPPPSAPSPSAEKPAPERTATGSVKLSFKPKTTPASTPITEHPPTLEPPVAPAEPKPKRKYVKKVKTEVNGDAPEAAPKPAKKRARKDTETEDGAGPAAKRQTKPSDRVGSITLKIPPAPPKIKTTGVTPSSALKLSFSQRKAAQSATTPRLKVKALGKKPIRPIGVGYDSEDEEAEDDPAIESQFILRMEPGEDCEYLREAIADSAVKHKSEDKHIKGPQVWFRFFDKEGRRGVVSVRNNLYATTLLDLPCIIEGMKSWDKKGWFKTADICQMLLVLGRVKTDEEAKHYPLPREVDQNNWQYPHGLTPPMHWVRKRRFRKRLNVRTIERVENDVEELNRKDKDCIDEGGTVSYEYVDPEEELVEDAEDVMDGYEYQAGDQEEDQYADMDVDSNTPVDNGEEEADDEFTRMMEAAMEAPDDHEETGSQPIINGQPLHTSPDSLQPPDTVSTPASGGATSATEGESQDEGGEESDEDEVDDEDDDARAEREERAQQMEEIDDLKKEIGELEVRRNKLANPLLKGRVTKEIESLQRDLKLKMSSLGMSTEEE</sequence>
<keyword evidence="3" id="KW-0805">Transcription regulation</keyword>
<keyword evidence="4" id="KW-0804">Transcription</keyword>
<organism evidence="9 10">
    <name type="scientific">Venturia effusa</name>
    <dbReference type="NCBI Taxonomy" id="50376"/>
    <lineage>
        <taxon>Eukaryota</taxon>
        <taxon>Fungi</taxon>
        <taxon>Dikarya</taxon>
        <taxon>Ascomycota</taxon>
        <taxon>Pezizomycotina</taxon>
        <taxon>Dothideomycetes</taxon>
        <taxon>Pleosporomycetidae</taxon>
        <taxon>Venturiales</taxon>
        <taxon>Venturiaceae</taxon>
        <taxon>Venturia</taxon>
    </lineage>
</organism>
<keyword evidence="5" id="KW-0539">Nucleus</keyword>
<comment type="subcellular location">
    <subcellularLocation>
        <location evidence="1">Nucleus</location>
    </subcellularLocation>
</comment>
<dbReference type="EMBL" id="CP042185">
    <property type="protein sequence ID" value="QDS68327.1"/>
    <property type="molecule type" value="Genomic_DNA"/>
</dbReference>
<dbReference type="Pfam" id="PF04658">
    <property type="entry name" value="TAFII55_N"/>
    <property type="match status" value="1"/>
</dbReference>
<evidence type="ECO:0000256" key="4">
    <source>
        <dbReference type="ARBA" id="ARBA00023163"/>
    </source>
</evidence>
<evidence type="ECO:0000313" key="10">
    <source>
        <dbReference type="Proteomes" id="UP000316270"/>
    </source>
</evidence>
<feature type="compositionally biased region" description="Pro residues" evidence="7">
    <location>
        <begin position="58"/>
        <end position="67"/>
    </location>
</feature>
<dbReference type="CDD" id="cd08047">
    <property type="entry name" value="TAF7"/>
    <property type="match status" value="1"/>
</dbReference>
<feature type="compositionally biased region" description="Acidic residues" evidence="7">
    <location>
        <begin position="477"/>
        <end position="498"/>
    </location>
</feature>
<evidence type="ECO:0000256" key="2">
    <source>
        <dbReference type="ARBA" id="ARBA00009368"/>
    </source>
</evidence>
<feature type="region of interest" description="Disordered" evidence="7">
    <location>
        <begin position="431"/>
        <end position="511"/>
    </location>
</feature>
<feature type="compositionally biased region" description="Acidic residues" evidence="7">
    <location>
        <begin position="393"/>
        <end position="404"/>
    </location>
</feature>
<accession>A0A517KY63</accession>
<feature type="coiled-coil region" evidence="6">
    <location>
        <begin position="334"/>
        <end position="361"/>
    </location>
</feature>
<evidence type="ECO:0000256" key="6">
    <source>
        <dbReference type="SAM" id="Coils"/>
    </source>
</evidence>
<evidence type="ECO:0000313" key="9">
    <source>
        <dbReference type="EMBL" id="QDS68327.1"/>
    </source>
</evidence>
<evidence type="ECO:0000256" key="3">
    <source>
        <dbReference type="ARBA" id="ARBA00023015"/>
    </source>
</evidence>
<dbReference type="InterPro" id="IPR037817">
    <property type="entry name" value="TAF7"/>
</dbReference>
<protein>
    <recommendedName>
        <fullName evidence="8">TAFII55 protein conserved region domain-containing protein</fullName>
    </recommendedName>
</protein>
<comment type="similarity">
    <text evidence="2">Belongs to the TAF7 family.</text>
</comment>
<feature type="compositionally biased region" description="Low complexity" evidence="7">
    <location>
        <begin position="125"/>
        <end position="139"/>
    </location>
</feature>
<dbReference type="SMART" id="SM01370">
    <property type="entry name" value="TAFII55_N"/>
    <property type="match status" value="1"/>
</dbReference>
<dbReference type="Proteomes" id="UP000316270">
    <property type="component" value="Chromosome 1"/>
</dbReference>
<name>A0A517KY63_9PEZI</name>
<feature type="compositionally biased region" description="Polar residues" evidence="7">
    <location>
        <begin position="439"/>
        <end position="474"/>
    </location>
</feature>
<proteinExistence type="inferred from homology"/>
<dbReference type="PANTHER" id="PTHR12228">
    <property type="entry name" value="TRANSCRIPTION INITIATION FACTOR TFIID 55 KD SUBUNIT-RELATED"/>
    <property type="match status" value="1"/>
</dbReference>
<dbReference type="GO" id="GO:0016251">
    <property type="term" value="F:RNA polymerase II general transcription initiation factor activity"/>
    <property type="evidence" value="ECO:0007669"/>
    <property type="project" value="TreeGrafter"/>
</dbReference>
<feature type="region of interest" description="Disordered" evidence="7">
    <location>
        <begin position="1"/>
        <end position="142"/>
    </location>
</feature>
<dbReference type="PANTHER" id="PTHR12228:SF0">
    <property type="entry name" value="TATA-BOX BINDING PROTEIN ASSOCIATED FACTOR 7"/>
    <property type="match status" value="1"/>
</dbReference>
<reference evidence="9 10" key="1">
    <citation type="submission" date="2019-07" db="EMBL/GenBank/DDBJ databases">
        <title>Finished genome of Venturia effusa.</title>
        <authorList>
            <person name="Young C.A."/>
            <person name="Cox M.P."/>
            <person name="Ganley A.R.D."/>
            <person name="David W.J."/>
        </authorList>
    </citation>
    <scope>NUCLEOTIDE SEQUENCE [LARGE SCALE GENOMIC DNA]</scope>
    <source>
        <strain evidence="10">albino</strain>
    </source>
</reference>
<feature type="region of interest" description="Disordered" evidence="7">
    <location>
        <begin position="393"/>
        <end position="418"/>
    </location>
</feature>
<feature type="compositionally biased region" description="Basic and acidic residues" evidence="7">
    <location>
        <begin position="499"/>
        <end position="511"/>
    </location>
</feature>
<evidence type="ECO:0000259" key="8">
    <source>
        <dbReference type="SMART" id="SM01370"/>
    </source>
</evidence>
<dbReference type="OrthoDB" id="153872at2759"/>
<keyword evidence="6" id="KW-0175">Coiled coil</keyword>
<dbReference type="GO" id="GO:0051123">
    <property type="term" value="P:RNA polymerase II preinitiation complex assembly"/>
    <property type="evidence" value="ECO:0007669"/>
    <property type="project" value="TreeGrafter"/>
</dbReference>
<dbReference type="InterPro" id="IPR006751">
    <property type="entry name" value="TAFII55_prot_cons_reg"/>
</dbReference>
<evidence type="ECO:0000256" key="7">
    <source>
        <dbReference type="SAM" id="MobiDB-lite"/>
    </source>
</evidence>
<evidence type="ECO:0000256" key="5">
    <source>
        <dbReference type="ARBA" id="ARBA00023242"/>
    </source>
</evidence>
<dbReference type="GO" id="GO:0005669">
    <property type="term" value="C:transcription factor TFIID complex"/>
    <property type="evidence" value="ECO:0007669"/>
    <property type="project" value="InterPro"/>
</dbReference>
<dbReference type="STRING" id="50376.A0A517KY63"/>
<feature type="domain" description="TAFII55 protein conserved region" evidence="8">
    <location>
        <begin position="195"/>
        <end position="360"/>
    </location>
</feature>
<gene>
    <name evidence="9" type="ORF">FKW77_010693</name>
</gene>
<dbReference type="AlphaFoldDB" id="A0A517KY63"/>